<comment type="similarity">
    <text evidence="7">Belongs to the ABC transporter superfamily. Spermidine/putrescine importer (TC 3.A.1.11.1) family.</text>
</comment>
<evidence type="ECO:0000313" key="9">
    <source>
        <dbReference type="EMBL" id="KGE77539.1"/>
    </source>
</evidence>
<accession>A0ABR4WSK4</accession>
<dbReference type="EC" id="7.6.2.11" evidence="7"/>
<feature type="domain" description="ABC transporter" evidence="8">
    <location>
        <begin position="11"/>
        <end position="246"/>
    </location>
</feature>
<comment type="function">
    <text evidence="7">Part of the ABC transporter complex PotABCD involved in spermidine/putrescine import. Responsible for energy coupling to the transport system.</text>
</comment>
<dbReference type="InterPro" id="IPR003593">
    <property type="entry name" value="AAA+_ATPase"/>
</dbReference>
<evidence type="ECO:0000256" key="2">
    <source>
        <dbReference type="ARBA" id="ARBA00022475"/>
    </source>
</evidence>
<keyword evidence="3 7" id="KW-0547">Nucleotide-binding</keyword>
<dbReference type="PANTHER" id="PTHR42781:SF4">
    <property type="entry name" value="SPERMIDINE_PUTRESCINE IMPORT ATP-BINDING PROTEIN POTA"/>
    <property type="match status" value="1"/>
</dbReference>
<keyword evidence="10" id="KW-1185">Reference proteome</keyword>
<comment type="caution">
    <text evidence="9">The sequence shown here is derived from an EMBL/GenBank/DDBJ whole genome shotgun (WGS) entry which is preliminary data.</text>
</comment>
<keyword evidence="1 7" id="KW-0813">Transport</keyword>
<keyword evidence="4 7" id="KW-0067">ATP-binding</keyword>
<proteinExistence type="inferred from homology"/>
<dbReference type="InterPro" id="IPR027417">
    <property type="entry name" value="P-loop_NTPase"/>
</dbReference>
<dbReference type="Pfam" id="PF00005">
    <property type="entry name" value="ABC_tran"/>
    <property type="match status" value="1"/>
</dbReference>
<evidence type="ECO:0000256" key="6">
    <source>
        <dbReference type="ARBA" id="ARBA00023136"/>
    </source>
</evidence>
<protein>
    <recommendedName>
        <fullName evidence="7">Spermidine/putrescine import ATP-binding protein PotA</fullName>
        <ecNumber evidence="7">7.6.2.11</ecNumber>
    </recommendedName>
</protein>
<dbReference type="InterPro" id="IPR008995">
    <property type="entry name" value="Mo/tungstate-bd_C_term_dom"/>
</dbReference>
<dbReference type="EMBL" id="JOKD01000037">
    <property type="protein sequence ID" value="KGE77539.1"/>
    <property type="molecule type" value="Genomic_DNA"/>
</dbReference>
<dbReference type="RefSeq" id="WP_035597642.1">
    <property type="nucleotide sequence ID" value="NZ_JOKD01000037.1"/>
</dbReference>
<evidence type="ECO:0000259" key="8">
    <source>
        <dbReference type="PROSITE" id="PS50893"/>
    </source>
</evidence>
<dbReference type="Proteomes" id="UP000029721">
    <property type="component" value="Unassembled WGS sequence"/>
</dbReference>
<dbReference type="SUPFAM" id="SSF50331">
    <property type="entry name" value="MOP-like"/>
    <property type="match status" value="1"/>
</dbReference>
<dbReference type="Pfam" id="PF08402">
    <property type="entry name" value="TOBE_2"/>
    <property type="match status" value="1"/>
</dbReference>
<dbReference type="PANTHER" id="PTHR42781">
    <property type="entry name" value="SPERMIDINE/PUTRESCINE IMPORT ATP-BINDING PROTEIN POTA"/>
    <property type="match status" value="1"/>
</dbReference>
<dbReference type="PROSITE" id="PS00211">
    <property type="entry name" value="ABC_TRANSPORTER_1"/>
    <property type="match status" value="1"/>
</dbReference>
<keyword evidence="2 7" id="KW-1003">Cell membrane</keyword>
<evidence type="ECO:0000256" key="1">
    <source>
        <dbReference type="ARBA" id="ARBA00022448"/>
    </source>
</evidence>
<evidence type="ECO:0000256" key="7">
    <source>
        <dbReference type="RuleBase" id="RU364083"/>
    </source>
</evidence>
<dbReference type="InterPro" id="IPR013611">
    <property type="entry name" value="Transp-assoc_OB_typ2"/>
</dbReference>
<keyword evidence="5 7" id="KW-1278">Translocase</keyword>
<dbReference type="NCBIfam" id="TIGR01187">
    <property type="entry name" value="potA"/>
    <property type="match status" value="1"/>
</dbReference>
<gene>
    <name evidence="7" type="primary">potA</name>
    <name evidence="9" type="ORF">FP66_09710</name>
</gene>
<comment type="subunit">
    <text evidence="7">The complex is composed of two ATP-binding proteins (PotA), two transmembrane proteins (PotB and PotC) and a solute-binding protein (PotD).</text>
</comment>
<dbReference type="InterPro" id="IPR050093">
    <property type="entry name" value="ABC_SmlMolc_Importer"/>
</dbReference>
<dbReference type="SUPFAM" id="SSF52540">
    <property type="entry name" value="P-loop containing nucleoside triphosphate hydrolases"/>
    <property type="match status" value="1"/>
</dbReference>
<dbReference type="PROSITE" id="PS50893">
    <property type="entry name" value="ABC_TRANSPORTER_2"/>
    <property type="match status" value="1"/>
</dbReference>
<organism evidence="9 10">
    <name type="scientific">Halomonas salina</name>
    <dbReference type="NCBI Taxonomy" id="42565"/>
    <lineage>
        <taxon>Bacteria</taxon>
        <taxon>Pseudomonadati</taxon>
        <taxon>Pseudomonadota</taxon>
        <taxon>Gammaproteobacteria</taxon>
        <taxon>Oceanospirillales</taxon>
        <taxon>Halomonadaceae</taxon>
        <taxon>Halomonas</taxon>
    </lineage>
</organism>
<evidence type="ECO:0000256" key="3">
    <source>
        <dbReference type="ARBA" id="ARBA00022741"/>
    </source>
</evidence>
<dbReference type="SMART" id="SM00382">
    <property type="entry name" value="AAA"/>
    <property type="match status" value="1"/>
</dbReference>
<dbReference type="InterPro" id="IPR005893">
    <property type="entry name" value="PotA-like"/>
</dbReference>
<evidence type="ECO:0000256" key="5">
    <source>
        <dbReference type="ARBA" id="ARBA00022967"/>
    </source>
</evidence>
<reference evidence="9 10" key="1">
    <citation type="submission" date="2014-06" db="EMBL/GenBank/DDBJ databases">
        <title>Draft genome sequence of an extremely salt tolerant bacteria Halomonas salina/CIFRI 1.</title>
        <authorList>
            <person name="Behera B.D."/>
            <person name="Meena D.K."/>
            <person name="Das P."/>
            <person name="Maharana J."/>
            <person name="Paria P."/>
            <person name="Sharma A.P."/>
            <person name="Shamsudheen K.V."/>
            <person name="Rijit J."/>
            <person name="Dixit V."/>
            <person name="Verma A."/>
            <person name="Scaria V."/>
            <person name="Sivasubbu S."/>
        </authorList>
    </citation>
    <scope>NUCLEOTIDE SEQUENCE [LARGE SCALE GENOMIC DNA]</scope>
    <source>
        <strain evidence="9 10">CIFRI 1</strain>
    </source>
</reference>
<keyword evidence="6 7" id="KW-0472">Membrane</keyword>
<comment type="catalytic activity">
    <reaction evidence="7">
        <text>ATP + H2O + polyamine-[polyamine-binding protein]Side 1 = ADP + phosphate + polyamineSide 2 + [polyamine-binding protein]Side 1.</text>
        <dbReference type="EC" id="7.6.2.11"/>
    </reaction>
</comment>
<dbReference type="Gene3D" id="3.40.50.300">
    <property type="entry name" value="P-loop containing nucleotide triphosphate hydrolases"/>
    <property type="match status" value="1"/>
</dbReference>
<dbReference type="Gene3D" id="2.40.50.100">
    <property type="match status" value="1"/>
</dbReference>
<evidence type="ECO:0000313" key="10">
    <source>
        <dbReference type="Proteomes" id="UP000029721"/>
    </source>
</evidence>
<sequence length="373" mass="41233">MKPDQSTSPIVEIRQATKRFRTPEGHVIDALAGLDLSVGAREFVTLLGPSGCGKTTLLRTISGFEGLDTGSIRIQGREMSQVAPHARPVNTVFQNYALFPHLSVSDNVGYSLAVRRVPRRERERRVGEALEMVGMNGMQQRHPGQLSGGQQQRVALARAIVNRPALLLLDEPLSALDRHLRQTMQRELKHLQSELGIAFVFVTHDQEEALTMSDRIVVLNHGHIQQQGSPQEIYDRPANAFVAEFIGESNRFQGQLEVVDTRAGRLHLDGGDTLTLTGIADTQAHRGLHVMLRPEQFCVHRPVHSQDDYACLQGRLDQKVLVGRDLEITLTTVGGHTVKAALRGQDGRDMDRQSIGDSVTLWYATNAPHVIAA</sequence>
<evidence type="ECO:0000256" key="4">
    <source>
        <dbReference type="ARBA" id="ARBA00022840"/>
    </source>
</evidence>
<name>A0ABR4WSK4_9GAMM</name>
<dbReference type="InterPro" id="IPR017871">
    <property type="entry name" value="ABC_transporter-like_CS"/>
</dbReference>
<dbReference type="InterPro" id="IPR003439">
    <property type="entry name" value="ABC_transporter-like_ATP-bd"/>
</dbReference>